<dbReference type="EMBL" id="LAZR01011500">
    <property type="protein sequence ID" value="KKM61354.1"/>
    <property type="molecule type" value="Genomic_DNA"/>
</dbReference>
<accession>A0A0F9IVI1</accession>
<name>A0A0F9IVI1_9ZZZZ</name>
<evidence type="ECO:0000313" key="1">
    <source>
        <dbReference type="EMBL" id="KKM61354.1"/>
    </source>
</evidence>
<protein>
    <submittedName>
        <fullName evidence="1">Uncharacterized protein</fullName>
    </submittedName>
</protein>
<reference evidence="1" key="1">
    <citation type="journal article" date="2015" name="Nature">
        <title>Complex archaea that bridge the gap between prokaryotes and eukaryotes.</title>
        <authorList>
            <person name="Spang A."/>
            <person name="Saw J.H."/>
            <person name="Jorgensen S.L."/>
            <person name="Zaremba-Niedzwiedzka K."/>
            <person name="Martijn J."/>
            <person name="Lind A.E."/>
            <person name="van Eijk R."/>
            <person name="Schleper C."/>
            <person name="Guy L."/>
            <person name="Ettema T.J."/>
        </authorList>
    </citation>
    <scope>NUCLEOTIDE SEQUENCE</scope>
</reference>
<sequence length="69" mass="8401">MKHPQLEMKFIKWQTTIGKGKRVSILKCHQPCHPDSGCDECIDYWQRMINEGFWDNQGWTDKAWKEWFK</sequence>
<organism evidence="1">
    <name type="scientific">marine sediment metagenome</name>
    <dbReference type="NCBI Taxonomy" id="412755"/>
    <lineage>
        <taxon>unclassified sequences</taxon>
        <taxon>metagenomes</taxon>
        <taxon>ecological metagenomes</taxon>
    </lineage>
</organism>
<proteinExistence type="predicted"/>
<gene>
    <name evidence="1" type="ORF">LCGC14_1532600</name>
</gene>
<dbReference type="AlphaFoldDB" id="A0A0F9IVI1"/>
<comment type="caution">
    <text evidence="1">The sequence shown here is derived from an EMBL/GenBank/DDBJ whole genome shotgun (WGS) entry which is preliminary data.</text>
</comment>